<proteinExistence type="predicted"/>
<dbReference type="Gramene" id="KCW64838">
    <property type="protein sequence ID" value="KCW64838"/>
    <property type="gene ID" value="EUGRSUZ_G02407"/>
</dbReference>
<name>A0A059BFE2_EUCGR</name>
<dbReference type="AlphaFoldDB" id="A0A059BFE2"/>
<organism evidence="1">
    <name type="scientific">Eucalyptus grandis</name>
    <name type="common">Flooded gum</name>
    <dbReference type="NCBI Taxonomy" id="71139"/>
    <lineage>
        <taxon>Eukaryota</taxon>
        <taxon>Viridiplantae</taxon>
        <taxon>Streptophyta</taxon>
        <taxon>Embryophyta</taxon>
        <taxon>Tracheophyta</taxon>
        <taxon>Spermatophyta</taxon>
        <taxon>Magnoliopsida</taxon>
        <taxon>eudicotyledons</taxon>
        <taxon>Gunneridae</taxon>
        <taxon>Pentapetalae</taxon>
        <taxon>rosids</taxon>
        <taxon>malvids</taxon>
        <taxon>Myrtales</taxon>
        <taxon>Myrtaceae</taxon>
        <taxon>Myrtoideae</taxon>
        <taxon>Eucalypteae</taxon>
        <taxon>Eucalyptus</taxon>
    </lineage>
</organism>
<dbReference type="EMBL" id="KK198759">
    <property type="protein sequence ID" value="KCW64838.1"/>
    <property type="molecule type" value="Genomic_DNA"/>
</dbReference>
<reference evidence="1" key="1">
    <citation type="submission" date="2013-07" db="EMBL/GenBank/DDBJ databases">
        <title>The genome of Eucalyptus grandis.</title>
        <authorList>
            <person name="Schmutz J."/>
            <person name="Hayes R."/>
            <person name="Myburg A."/>
            <person name="Tuskan G."/>
            <person name="Grattapaglia D."/>
            <person name="Rokhsar D.S."/>
        </authorList>
    </citation>
    <scope>NUCLEOTIDE SEQUENCE</scope>
    <source>
        <tissue evidence="1">Leaf extractions</tissue>
    </source>
</reference>
<evidence type="ECO:0000313" key="1">
    <source>
        <dbReference type="EMBL" id="KCW64838.1"/>
    </source>
</evidence>
<accession>A0A059BFE2</accession>
<gene>
    <name evidence="1" type="ORF">EUGRSUZ_G02407</name>
</gene>
<dbReference type="InParanoid" id="A0A059BFE2"/>
<sequence length="73" mass="8269">MNSIGKFSIDLLNLIVDISRISRPQTPLLGRCWINPTAITQSSNKQPSTKFPSLRCLHSCQIQIKNRGKKHTH</sequence>
<protein>
    <submittedName>
        <fullName evidence="1">Uncharacterized protein</fullName>
    </submittedName>
</protein>